<evidence type="ECO:0000256" key="8">
    <source>
        <dbReference type="ARBA" id="ARBA00023004"/>
    </source>
</evidence>
<evidence type="ECO:0000256" key="2">
    <source>
        <dbReference type="ARBA" id="ARBA00022723"/>
    </source>
</evidence>
<dbReference type="GO" id="GO:0016818">
    <property type="term" value="F:hydrolase activity, acting on acid anhydrides, in phosphorus-containing anhydrides"/>
    <property type="evidence" value="ECO:0007669"/>
    <property type="project" value="InterPro"/>
</dbReference>
<dbReference type="SMART" id="SM00487">
    <property type="entry name" value="DEXDc"/>
    <property type="match status" value="1"/>
</dbReference>
<dbReference type="GO" id="GO:0006281">
    <property type="term" value="P:DNA repair"/>
    <property type="evidence" value="ECO:0007669"/>
    <property type="project" value="UniProtKB-KW"/>
</dbReference>
<organism evidence="15 16">
    <name type="scientific">Candidatus Iainarchaeum sp</name>
    <dbReference type="NCBI Taxonomy" id="3101447"/>
    <lineage>
        <taxon>Archaea</taxon>
        <taxon>Candidatus Iainarchaeota</taxon>
        <taxon>Candidatus Iainarchaeia</taxon>
        <taxon>Candidatus Iainarchaeales</taxon>
        <taxon>Candidatus Iainarchaeaceae</taxon>
        <taxon>Candidatus Iainarchaeum</taxon>
    </lineage>
</organism>
<keyword evidence="2" id="KW-0479">Metal-binding</keyword>
<keyword evidence="9" id="KW-0411">Iron-sulfur</keyword>
<gene>
    <name evidence="15" type="ORF">HA254_02715</name>
</gene>
<keyword evidence="6 15" id="KW-0347">Helicase</keyword>
<dbReference type="InterPro" id="IPR045028">
    <property type="entry name" value="DinG/Rad3-like"/>
</dbReference>
<evidence type="ECO:0000256" key="11">
    <source>
        <dbReference type="ARBA" id="ARBA00023204"/>
    </source>
</evidence>
<keyword evidence="3" id="KW-0547">Nucleotide-binding</keyword>
<dbReference type="GO" id="GO:0051539">
    <property type="term" value="F:4 iron, 4 sulfur cluster binding"/>
    <property type="evidence" value="ECO:0007669"/>
    <property type="project" value="UniProtKB-KW"/>
</dbReference>
<dbReference type="Pfam" id="PF06733">
    <property type="entry name" value="DEAD_2"/>
    <property type="match status" value="1"/>
</dbReference>
<keyword evidence="11" id="KW-0234">DNA repair</keyword>
<evidence type="ECO:0000259" key="13">
    <source>
        <dbReference type="PROSITE" id="PS51193"/>
    </source>
</evidence>
<dbReference type="InterPro" id="IPR027417">
    <property type="entry name" value="P-loop_NTPase"/>
</dbReference>
<evidence type="ECO:0000256" key="10">
    <source>
        <dbReference type="ARBA" id="ARBA00023125"/>
    </source>
</evidence>
<dbReference type="Gene3D" id="3.40.50.300">
    <property type="entry name" value="P-loop containing nucleotide triphosphate hydrolases"/>
    <property type="match status" value="2"/>
</dbReference>
<dbReference type="Gene3D" id="1.10.275.40">
    <property type="match status" value="1"/>
</dbReference>
<evidence type="ECO:0000256" key="12">
    <source>
        <dbReference type="ARBA" id="ARBA00023235"/>
    </source>
</evidence>
<feature type="domain" description="Helicase ATP-binding" evidence="13">
    <location>
        <begin position="2"/>
        <end position="292"/>
    </location>
</feature>
<keyword evidence="10" id="KW-0238">DNA-binding</keyword>
<dbReference type="PROSITE" id="PS51193">
    <property type="entry name" value="HELICASE_ATP_BIND_2"/>
    <property type="match status" value="1"/>
</dbReference>
<keyword evidence="1" id="KW-0004">4Fe-4S</keyword>
<dbReference type="Gene3D" id="1.10.30.20">
    <property type="entry name" value="Bacterial XPD DNA helicase, FeS cluster domain"/>
    <property type="match status" value="1"/>
</dbReference>
<dbReference type="InterPro" id="IPR006554">
    <property type="entry name" value="Helicase-like_DEXD_c2"/>
</dbReference>
<dbReference type="GO" id="GO:0043139">
    <property type="term" value="F:5'-3' DNA helicase activity"/>
    <property type="evidence" value="ECO:0007669"/>
    <property type="project" value="UniProtKB-EC"/>
</dbReference>
<dbReference type="GO" id="GO:0005524">
    <property type="term" value="F:ATP binding"/>
    <property type="evidence" value="ECO:0007669"/>
    <property type="project" value="UniProtKB-KW"/>
</dbReference>
<dbReference type="PROSITE" id="PS51194">
    <property type="entry name" value="HELICASE_CTER"/>
    <property type="match status" value="1"/>
</dbReference>
<evidence type="ECO:0000256" key="7">
    <source>
        <dbReference type="ARBA" id="ARBA00022840"/>
    </source>
</evidence>
<proteinExistence type="predicted"/>
<dbReference type="SMART" id="SM00488">
    <property type="entry name" value="DEXDc2"/>
    <property type="match status" value="1"/>
</dbReference>
<dbReference type="SMART" id="SM00491">
    <property type="entry name" value="HELICc2"/>
    <property type="match status" value="1"/>
</dbReference>
<keyword evidence="12" id="KW-0413">Isomerase</keyword>
<sequence length="621" mass="69170">MALKIYFPHESCRDGQKQLIKDIADAICSKSVLLANAPTGLGKTASSLAPALSYALQEKKKVFFLTPKSSQHAIAIDTANMMNKKFGLRIKTVDLVGKRKMCIHPIISHVGTGFHEACHSAVDAGRCEYYKNAKGSTAQQKLVANAKKAQVKKYGKSYREIKLSCSQLQLCPYEVTSEMVRGADLVVADYSHIFDDGIRESVMRESRAKLGDCILIIDEAHNLPKRIRDMLSTSLKVEDLERAAGEAKSINDSPAQKAIREVALQVSGLCTKIPFGKTDIRIEEAEMLALRALAKDSLPVIEMAMGEFMGKNETEKSYLLSAFVFLQQIVQEKKNTLHAAERKMNSLRLSLYPLDPSEVCTHIFDAVHSAVLMSGTLVPLQMYADVLGIEKAILREYSSPFPTQNRLNVMVERTTTKYTERSDMQFEEIASLIAQMVEKIPGNTIVYFPSFEILRLVRQNLAIHRIVLEQKMVMSQDEKEKLVKDFKALSREGGVMLAVSGGSIAEGIDFPGENLKAAIIVGIPFESVSLQSGALIEFYDKRFGKGWDYAYNAPAINRAIQAAGRVIRTENDRGVCIFLDRRFCDRRYQKFFPKGFEAAKTGEPGKIIARFFEGGDNAARF</sequence>
<dbReference type="Proteomes" id="UP000565078">
    <property type="component" value="Unassembled WGS sequence"/>
</dbReference>
<dbReference type="GO" id="GO:0046872">
    <property type="term" value="F:metal ion binding"/>
    <property type="evidence" value="ECO:0007669"/>
    <property type="project" value="UniProtKB-KW"/>
</dbReference>
<keyword evidence="5" id="KW-0378">Hydrolase</keyword>
<dbReference type="InterPro" id="IPR014013">
    <property type="entry name" value="Helic_SF1/SF2_ATP-bd_DinG/Rad3"/>
</dbReference>
<evidence type="ECO:0000256" key="4">
    <source>
        <dbReference type="ARBA" id="ARBA00022763"/>
    </source>
</evidence>
<dbReference type="InterPro" id="IPR001650">
    <property type="entry name" value="Helicase_C-like"/>
</dbReference>
<evidence type="ECO:0000256" key="6">
    <source>
        <dbReference type="ARBA" id="ARBA00022806"/>
    </source>
</evidence>
<keyword evidence="7" id="KW-0067">ATP-binding</keyword>
<evidence type="ECO:0000313" key="16">
    <source>
        <dbReference type="Proteomes" id="UP000565078"/>
    </source>
</evidence>
<accession>A0A7J4IVL4</accession>
<keyword evidence="4" id="KW-0227">DNA damage</keyword>
<reference evidence="16" key="1">
    <citation type="journal article" date="2020" name="bioRxiv">
        <title>A rank-normalized archaeal taxonomy based on genome phylogeny resolves widespread incomplete and uneven classifications.</title>
        <authorList>
            <person name="Rinke C."/>
            <person name="Chuvochina M."/>
            <person name="Mussig A.J."/>
            <person name="Chaumeil P.-A."/>
            <person name="Waite D.W."/>
            <person name="Whitman W.B."/>
            <person name="Parks D.H."/>
            <person name="Hugenholtz P."/>
        </authorList>
    </citation>
    <scope>NUCLEOTIDE SEQUENCE [LARGE SCALE GENOMIC DNA]</scope>
</reference>
<comment type="caution">
    <text evidence="15">The sequence shown here is derived from an EMBL/GenBank/DDBJ whole genome shotgun (WGS) entry which is preliminary data.</text>
</comment>
<dbReference type="GO" id="GO:0003677">
    <property type="term" value="F:DNA binding"/>
    <property type="evidence" value="ECO:0007669"/>
    <property type="project" value="UniProtKB-KW"/>
</dbReference>
<evidence type="ECO:0000256" key="3">
    <source>
        <dbReference type="ARBA" id="ARBA00022741"/>
    </source>
</evidence>
<evidence type="ECO:0000256" key="5">
    <source>
        <dbReference type="ARBA" id="ARBA00022801"/>
    </source>
</evidence>
<evidence type="ECO:0000259" key="14">
    <source>
        <dbReference type="PROSITE" id="PS51194"/>
    </source>
</evidence>
<dbReference type="EMBL" id="DUGC01000047">
    <property type="protein sequence ID" value="HIH09561.1"/>
    <property type="molecule type" value="Genomic_DNA"/>
</dbReference>
<name>A0A7J4IVL4_9ARCH</name>
<dbReference type="InterPro" id="IPR014001">
    <property type="entry name" value="Helicase_ATP-bd"/>
</dbReference>
<dbReference type="AlphaFoldDB" id="A0A7J4IVL4"/>
<dbReference type="PANTHER" id="PTHR11472:SF34">
    <property type="entry name" value="REGULATOR OF TELOMERE ELONGATION HELICASE 1"/>
    <property type="match status" value="1"/>
</dbReference>
<dbReference type="Pfam" id="PF13307">
    <property type="entry name" value="Helicase_C_2"/>
    <property type="match status" value="1"/>
</dbReference>
<dbReference type="SUPFAM" id="SSF52540">
    <property type="entry name" value="P-loop containing nucleoside triphosphate hydrolases"/>
    <property type="match status" value="1"/>
</dbReference>
<protein>
    <submittedName>
        <fullName evidence="15">ATP-dependent DNA helicase</fullName>
    </submittedName>
</protein>
<evidence type="ECO:0000256" key="1">
    <source>
        <dbReference type="ARBA" id="ARBA00022485"/>
    </source>
</evidence>
<dbReference type="InterPro" id="IPR042493">
    <property type="entry name" value="XPD_DNA_FeS"/>
</dbReference>
<evidence type="ECO:0000256" key="9">
    <source>
        <dbReference type="ARBA" id="ARBA00023014"/>
    </source>
</evidence>
<dbReference type="PANTHER" id="PTHR11472">
    <property type="entry name" value="DNA REPAIR DEAD HELICASE RAD3/XP-D SUBFAMILY MEMBER"/>
    <property type="match status" value="1"/>
</dbReference>
<dbReference type="InterPro" id="IPR010614">
    <property type="entry name" value="RAD3-like_helicase_DEAD"/>
</dbReference>
<feature type="domain" description="Helicase C-terminal" evidence="14">
    <location>
        <begin position="432"/>
        <end position="607"/>
    </location>
</feature>
<keyword evidence="8" id="KW-0408">Iron</keyword>
<evidence type="ECO:0000313" key="15">
    <source>
        <dbReference type="EMBL" id="HIH09561.1"/>
    </source>
</evidence>
<dbReference type="InterPro" id="IPR006555">
    <property type="entry name" value="ATP-dep_Helicase_C"/>
</dbReference>